<comment type="caution">
    <text evidence="2">The sequence shown here is derived from an EMBL/GenBank/DDBJ whole genome shotgun (WGS) entry which is preliminary data.</text>
</comment>
<sequence>MAFGGHDVTGEAVGGTEVGVASGDHPSDEVSVVGVVEEFDDLFGHGTAVTAASVGGQYENVRLCHLKVRFTGS</sequence>
<protein>
    <submittedName>
        <fullName evidence="2">Uncharacterized protein</fullName>
    </submittedName>
</protein>
<accession>A0AA46BQG6</accession>
<evidence type="ECO:0000256" key="1">
    <source>
        <dbReference type="SAM" id="MobiDB-lite"/>
    </source>
</evidence>
<evidence type="ECO:0000313" key="2">
    <source>
        <dbReference type="EMBL" id="STD15744.1"/>
    </source>
</evidence>
<reference evidence="2 3" key="1">
    <citation type="submission" date="2018-06" db="EMBL/GenBank/DDBJ databases">
        <authorList>
            <consortium name="Pathogen Informatics"/>
            <person name="Doyle S."/>
        </authorList>
    </citation>
    <scope>NUCLEOTIDE SEQUENCE [LARGE SCALE GENOMIC DNA]</scope>
    <source>
        <strain evidence="2 3">NCTC7915</strain>
    </source>
</reference>
<dbReference type="EMBL" id="UFYA01000001">
    <property type="protein sequence ID" value="STD15744.1"/>
    <property type="molecule type" value="Genomic_DNA"/>
</dbReference>
<feature type="region of interest" description="Disordered" evidence="1">
    <location>
        <begin position="1"/>
        <end position="27"/>
    </location>
</feature>
<name>A0AA46BQG6_9MICO</name>
<evidence type="ECO:0000313" key="3">
    <source>
        <dbReference type="Proteomes" id="UP000254118"/>
    </source>
</evidence>
<gene>
    <name evidence="2" type="ORF">NCTC7915_02403</name>
</gene>
<dbReference type="AlphaFoldDB" id="A0AA46BQG6"/>
<organism evidence="2 3">
    <name type="scientific">Dermatophilus congolensis</name>
    <dbReference type="NCBI Taxonomy" id="1863"/>
    <lineage>
        <taxon>Bacteria</taxon>
        <taxon>Bacillati</taxon>
        <taxon>Actinomycetota</taxon>
        <taxon>Actinomycetes</taxon>
        <taxon>Micrococcales</taxon>
        <taxon>Dermatophilaceae</taxon>
        <taxon>Dermatophilus</taxon>
    </lineage>
</organism>
<dbReference type="Proteomes" id="UP000254118">
    <property type="component" value="Unassembled WGS sequence"/>
</dbReference>
<proteinExistence type="predicted"/>